<dbReference type="STRING" id="1314781.A0A165L9X0"/>
<evidence type="ECO:0000259" key="1">
    <source>
        <dbReference type="PROSITE" id="PS50097"/>
    </source>
</evidence>
<evidence type="ECO:0000313" key="3">
    <source>
        <dbReference type="Proteomes" id="UP000077266"/>
    </source>
</evidence>
<dbReference type="Gene3D" id="3.30.710.10">
    <property type="entry name" value="Potassium Channel Kv1.1, Chain A"/>
    <property type="match status" value="1"/>
</dbReference>
<reference evidence="2 3" key="1">
    <citation type="journal article" date="2016" name="Mol. Biol. Evol.">
        <title>Comparative Genomics of Early-Diverging Mushroom-Forming Fungi Provides Insights into the Origins of Lignocellulose Decay Capabilities.</title>
        <authorList>
            <person name="Nagy L.G."/>
            <person name="Riley R."/>
            <person name="Tritt A."/>
            <person name="Adam C."/>
            <person name="Daum C."/>
            <person name="Floudas D."/>
            <person name="Sun H."/>
            <person name="Yadav J.S."/>
            <person name="Pangilinan J."/>
            <person name="Larsson K.H."/>
            <person name="Matsuura K."/>
            <person name="Barry K."/>
            <person name="Labutti K."/>
            <person name="Kuo R."/>
            <person name="Ohm R.A."/>
            <person name="Bhattacharya S.S."/>
            <person name="Shirouzu T."/>
            <person name="Yoshinaga Y."/>
            <person name="Martin F.M."/>
            <person name="Grigoriev I.V."/>
            <person name="Hibbett D.S."/>
        </authorList>
    </citation>
    <scope>NUCLEOTIDE SEQUENCE [LARGE SCALE GENOMIC DNA]</scope>
    <source>
        <strain evidence="2 3">HHB12029</strain>
    </source>
</reference>
<dbReference type="AlphaFoldDB" id="A0A165L9X0"/>
<organism evidence="2 3">
    <name type="scientific">Exidia glandulosa HHB12029</name>
    <dbReference type="NCBI Taxonomy" id="1314781"/>
    <lineage>
        <taxon>Eukaryota</taxon>
        <taxon>Fungi</taxon>
        <taxon>Dikarya</taxon>
        <taxon>Basidiomycota</taxon>
        <taxon>Agaricomycotina</taxon>
        <taxon>Agaricomycetes</taxon>
        <taxon>Auriculariales</taxon>
        <taxon>Exidiaceae</taxon>
        <taxon>Exidia</taxon>
    </lineage>
</organism>
<proteinExistence type="predicted"/>
<keyword evidence="3" id="KW-1185">Reference proteome</keyword>
<dbReference type="SUPFAM" id="SSF54695">
    <property type="entry name" value="POZ domain"/>
    <property type="match status" value="1"/>
</dbReference>
<feature type="domain" description="BTB" evidence="1">
    <location>
        <begin position="18"/>
        <end position="88"/>
    </location>
</feature>
<dbReference type="Proteomes" id="UP000077266">
    <property type="component" value="Unassembled WGS sequence"/>
</dbReference>
<dbReference type="PROSITE" id="PS50097">
    <property type="entry name" value="BTB"/>
    <property type="match status" value="1"/>
</dbReference>
<evidence type="ECO:0000313" key="2">
    <source>
        <dbReference type="EMBL" id="KZV97575.1"/>
    </source>
</evidence>
<dbReference type="InterPro" id="IPR000210">
    <property type="entry name" value="BTB/POZ_dom"/>
</dbReference>
<dbReference type="InParanoid" id="A0A165L9X0"/>
<dbReference type="InterPro" id="IPR011333">
    <property type="entry name" value="SKP1/BTB/POZ_sf"/>
</dbReference>
<protein>
    <recommendedName>
        <fullName evidence="1">BTB domain-containing protein</fullName>
    </recommendedName>
</protein>
<dbReference type="Pfam" id="PF00651">
    <property type="entry name" value="BTB"/>
    <property type="match status" value="1"/>
</dbReference>
<accession>A0A165L9X0</accession>
<gene>
    <name evidence="2" type="ORF">EXIGLDRAFT_764235</name>
</gene>
<dbReference type="EMBL" id="KV425928">
    <property type="protein sequence ID" value="KZV97575.1"/>
    <property type="molecule type" value="Genomic_DNA"/>
</dbReference>
<dbReference type="OrthoDB" id="3238622at2759"/>
<sequence length="144" mass="16118">MALTEKPVFHPDFDDDGGDVTLVACDGMRFRVHSTQLKRASGWFRSLFAIPQPERRAASDRTLAMSEDSLIVEILLDISFALPPNVARLESLSDLERALLAAEKYEMPAALEILAQTVRFRAEGQDPWHLYAVAKHFGFGDLET</sequence>
<name>A0A165L9X0_EXIGL</name>